<gene>
    <name evidence="2" type="ORF">SKAU_G00358390</name>
</gene>
<dbReference type="OrthoDB" id="10597903at2759"/>
<protein>
    <submittedName>
        <fullName evidence="2">Uncharacterized protein</fullName>
    </submittedName>
</protein>
<evidence type="ECO:0000256" key="1">
    <source>
        <dbReference type="SAM" id="MobiDB-lite"/>
    </source>
</evidence>
<dbReference type="Proteomes" id="UP001152622">
    <property type="component" value="Chromosome 17"/>
</dbReference>
<keyword evidence="3" id="KW-1185">Reference proteome</keyword>
<dbReference type="AlphaFoldDB" id="A0A9Q1EHS5"/>
<proteinExistence type="predicted"/>
<feature type="region of interest" description="Disordered" evidence="1">
    <location>
        <begin position="1"/>
        <end position="80"/>
    </location>
</feature>
<accession>A0A9Q1EHS5</accession>
<organism evidence="2 3">
    <name type="scientific">Synaphobranchus kaupii</name>
    <name type="common">Kaup's arrowtooth eel</name>
    <dbReference type="NCBI Taxonomy" id="118154"/>
    <lineage>
        <taxon>Eukaryota</taxon>
        <taxon>Metazoa</taxon>
        <taxon>Chordata</taxon>
        <taxon>Craniata</taxon>
        <taxon>Vertebrata</taxon>
        <taxon>Euteleostomi</taxon>
        <taxon>Actinopterygii</taxon>
        <taxon>Neopterygii</taxon>
        <taxon>Teleostei</taxon>
        <taxon>Anguilliformes</taxon>
        <taxon>Synaphobranchidae</taxon>
        <taxon>Synaphobranchus</taxon>
    </lineage>
</organism>
<comment type="caution">
    <text evidence="2">The sequence shown here is derived from an EMBL/GenBank/DDBJ whole genome shotgun (WGS) entry which is preliminary data.</text>
</comment>
<dbReference type="EMBL" id="JAINUF010000017">
    <property type="protein sequence ID" value="KAJ8339053.1"/>
    <property type="molecule type" value="Genomic_DNA"/>
</dbReference>
<dbReference type="PROSITE" id="PS51257">
    <property type="entry name" value="PROKAR_LIPOPROTEIN"/>
    <property type="match status" value="1"/>
</dbReference>
<sequence>MSSPKARTGHRSTGGLLSLVGCGRTPLSRQVLRETPSQPAPRPGGSKRTPASRLVSVNMSGQAPEKAVAWERERAEYPRE</sequence>
<evidence type="ECO:0000313" key="2">
    <source>
        <dbReference type="EMBL" id="KAJ8339053.1"/>
    </source>
</evidence>
<name>A0A9Q1EHS5_SYNKA</name>
<reference evidence="2" key="1">
    <citation type="journal article" date="2023" name="Science">
        <title>Genome structures resolve the early diversification of teleost fishes.</title>
        <authorList>
            <person name="Parey E."/>
            <person name="Louis A."/>
            <person name="Montfort J."/>
            <person name="Bouchez O."/>
            <person name="Roques C."/>
            <person name="Iampietro C."/>
            <person name="Lluch J."/>
            <person name="Castinel A."/>
            <person name="Donnadieu C."/>
            <person name="Desvignes T."/>
            <person name="Floi Bucao C."/>
            <person name="Jouanno E."/>
            <person name="Wen M."/>
            <person name="Mejri S."/>
            <person name="Dirks R."/>
            <person name="Jansen H."/>
            <person name="Henkel C."/>
            <person name="Chen W.J."/>
            <person name="Zahm M."/>
            <person name="Cabau C."/>
            <person name="Klopp C."/>
            <person name="Thompson A.W."/>
            <person name="Robinson-Rechavi M."/>
            <person name="Braasch I."/>
            <person name="Lecointre G."/>
            <person name="Bobe J."/>
            <person name="Postlethwait J.H."/>
            <person name="Berthelot C."/>
            <person name="Roest Crollius H."/>
            <person name="Guiguen Y."/>
        </authorList>
    </citation>
    <scope>NUCLEOTIDE SEQUENCE</scope>
    <source>
        <strain evidence="2">WJC10195</strain>
    </source>
</reference>
<feature type="compositionally biased region" description="Basic and acidic residues" evidence="1">
    <location>
        <begin position="68"/>
        <end position="80"/>
    </location>
</feature>
<evidence type="ECO:0000313" key="3">
    <source>
        <dbReference type="Proteomes" id="UP001152622"/>
    </source>
</evidence>